<feature type="domain" description="Fibronectin type-III" evidence="2">
    <location>
        <begin position="46"/>
        <end position="138"/>
    </location>
</feature>
<evidence type="ECO:0000313" key="3">
    <source>
        <dbReference type="EMBL" id="GAB0202488.1"/>
    </source>
</evidence>
<dbReference type="Pfam" id="PF00041">
    <property type="entry name" value="fn3"/>
    <property type="match status" value="2"/>
</dbReference>
<accession>A0ABC9XXJ5</accession>
<organism evidence="3 4">
    <name type="scientific">Grus japonensis</name>
    <name type="common">Japanese crane</name>
    <name type="synonym">Red-crowned crane</name>
    <dbReference type="NCBI Taxonomy" id="30415"/>
    <lineage>
        <taxon>Eukaryota</taxon>
        <taxon>Metazoa</taxon>
        <taxon>Chordata</taxon>
        <taxon>Craniata</taxon>
        <taxon>Vertebrata</taxon>
        <taxon>Euteleostomi</taxon>
        <taxon>Archelosauria</taxon>
        <taxon>Archosauria</taxon>
        <taxon>Dinosauria</taxon>
        <taxon>Saurischia</taxon>
        <taxon>Theropoda</taxon>
        <taxon>Coelurosauria</taxon>
        <taxon>Aves</taxon>
        <taxon>Neognathae</taxon>
        <taxon>Neoaves</taxon>
        <taxon>Gruiformes</taxon>
        <taxon>Gruidae</taxon>
        <taxon>Grus</taxon>
    </lineage>
</organism>
<evidence type="ECO:0000313" key="4">
    <source>
        <dbReference type="Proteomes" id="UP001623348"/>
    </source>
</evidence>
<dbReference type="SUPFAM" id="SSF49265">
    <property type="entry name" value="Fibronectin type III"/>
    <property type="match status" value="1"/>
</dbReference>
<feature type="domain" description="Fibronectin type-III" evidence="2">
    <location>
        <begin position="144"/>
        <end position="234"/>
    </location>
</feature>
<dbReference type="AlphaFoldDB" id="A0ABC9XXJ5"/>
<reference evidence="3 4" key="1">
    <citation type="submission" date="2024-06" db="EMBL/GenBank/DDBJ databases">
        <title>The draft genome of Grus japonensis, version 3.</title>
        <authorList>
            <person name="Nabeshima K."/>
            <person name="Suzuki S."/>
            <person name="Onuma M."/>
        </authorList>
    </citation>
    <scope>NUCLEOTIDE SEQUENCE [LARGE SCALE GENOMIC DNA]</scope>
    <source>
        <strain evidence="3 4">451A</strain>
    </source>
</reference>
<dbReference type="Proteomes" id="UP001623348">
    <property type="component" value="Unassembled WGS sequence"/>
</dbReference>
<dbReference type="PANTHER" id="PTHR13817:SF73">
    <property type="entry name" value="FIBRONECTIN TYPE-III DOMAIN-CONTAINING PROTEIN"/>
    <property type="match status" value="1"/>
</dbReference>
<sequence>MDWFIATSDGLISLKTPTYLDGHTAPGLHREVSWEMGFGTTTDTQRKVNPEAAEIEFEDDWVVGKDSPRACYKPFHLSRLAYMYRHRERAVNTSQSGTLQLTVGNLKPEETYTFRVVAYNEWGPGESSQPIKVATQPELQVPGPVENLRAVSTSPTSILVSWDPPAYANGPVQGYRLFCTETATGREQNVEVDGLSYRLEGLKKFTEYTLRFLAYNRYGPGVSTEDVTVTTLSDVPSAMPQNVSLEVVNSRVSPPCARHLVASDPEYSRRYSYFV</sequence>
<dbReference type="InterPro" id="IPR003961">
    <property type="entry name" value="FN3_dom"/>
</dbReference>
<dbReference type="PRINTS" id="PR00014">
    <property type="entry name" value="FNTYPEIII"/>
</dbReference>
<dbReference type="InterPro" id="IPR013783">
    <property type="entry name" value="Ig-like_fold"/>
</dbReference>
<dbReference type="EMBL" id="BAAFJT010000040">
    <property type="protein sequence ID" value="GAB0202488.1"/>
    <property type="molecule type" value="Genomic_DNA"/>
</dbReference>
<keyword evidence="4" id="KW-1185">Reference proteome</keyword>
<gene>
    <name evidence="3" type="ORF">GRJ2_002714400</name>
</gene>
<keyword evidence="1" id="KW-0677">Repeat</keyword>
<dbReference type="PANTHER" id="PTHR13817">
    <property type="entry name" value="TITIN"/>
    <property type="match status" value="1"/>
</dbReference>
<dbReference type="FunFam" id="2.60.40.10:FF:000216">
    <property type="entry name" value="neogenin isoform X1"/>
    <property type="match status" value="1"/>
</dbReference>
<name>A0ABC9XXJ5_GRUJA</name>
<dbReference type="CDD" id="cd00063">
    <property type="entry name" value="FN3"/>
    <property type="match status" value="2"/>
</dbReference>
<protein>
    <submittedName>
        <fullName evidence="3">Netrin receptor DCC</fullName>
    </submittedName>
</protein>
<proteinExistence type="predicted"/>
<dbReference type="SMART" id="SM00060">
    <property type="entry name" value="FN3"/>
    <property type="match status" value="2"/>
</dbReference>
<comment type="caution">
    <text evidence="3">The sequence shown here is derived from an EMBL/GenBank/DDBJ whole genome shotgun (WGS) entry which is preliminary data.</text>
</comment>
<keyword evidence="3" id="KW-0675">Receptor</keyword>
<dbReference type="InterPro" id="IPR036116">
    <property type="entry name" value="FN3_sf"/>
</dbReference>
<evidence type="ECO:0000256" key="1">
    <source>
        <dbReference type="ARBA" id="ARBA00022737"/>
    </source>
</evidence>
<dbReference type="PROSITE" id="PS50853">
    <property type="entry name" value="FN3"/>
    <property type="match status" value="2"/>
</dbReference>
<dbReference type="InterPro" id="IPR050964">
    <property type="entry name" value="Striated_Muscle_Regulatory"/>
</dbReference>
<dbReference type="Gene3D" id="2.60.40.10">
    <property type="entry name" value="Immunoglobulins"/>
    <property type="match status" value="2"/>
</dbReference>
<evidence type="ECO:0000259" key="2">
    <source>
        <dbReference type="PROSITE" id="PS50853"/>
    </source>
</evidence>